<evidence type="ECO:0000256" key="2">
    <source>
        <dbReference type="ARBA" id="ARBA00004208"/>
    </source>
</evidence>
<evidence type="ECO:0000256" key="10">
    <source>
        <dbReference type="ARBA" id="ARBA00022692"/>
    </source>
</evidence>
<keyword evidence="18" id="KW-1038">Host endoplasmic reticulum</keyword>
<feature type="transmembrane region" description="Helical" evidence="22">
    <location>
        <begin position="70"/>
        <end position="92"/>
    </location>
</feature>
<keyword evidence="17" id="KW-0325">Glycoprotein</keyword>
<evidence type="ECO:0000256" key="18">
    <source>
        <dbReference type="ARBA" id="ARBA00023184"/>
    </source>
</evidence>
<accession>A0A6J3YNU2</accession>
<reference evidence="23" key="1">
    <citation type="journal article" date="2019" name="Viruses">
        <title>Molecular Analysis of the Complete Genome of a Simian Foamy Virus Infecting Hylobates pileatus (pileated gibbon) Reveals Ancient Co-Evolution with Lesser Apes.</title>
        <authorList>
            <person name="Shankar A."/>
            <person name="Sibley S.D."/>
            <person name="Goldberg T.L."/>
            <person name="Switzer W.M."/>
        </authorList>
    </citation>
    <scope>NUCLEOTIDE SEQUENCE</scope>
    <source>
        <strain evidence="23">SAM106</strain>
    </source>
</reference>
<evidence type="ECO:0000256" key="21">
    <source>
        <dbReference type="ARBA" id="ARBA00046477"/>
    </source>
</evidence>
<evidence type="ECO:0000256" key="20">
    <source>
        <dbReference type="ARBA" id="ARBA00029888"/>
    </source>
</evidence>
<evidence type="ECO:0000256" key="22">
    <source>
        <dbReference type="SAM" id="Phobius"/>
    </source>
</evidence>
<proteinExistence type="predicted"/>
<evidence type="ECO:0000256" key="11">
    <source>
        <dbReference type="ARBA" id="ARBA00022844"/>
    </source>
</evidence>
<evidence type="ECO:0000256" key="16">
    <source>
        <dbReference type="ARBA" id="ARBA00023136"/>
    </source>
</evidence>
<keyword evidence="14" id="KW-0735">Signal-anchor</keyword>
<keyword evidence="9" id="KW-0165">Cleavage on pair of basic residues</keyword>
<evidence type="ECO:0000256" key="12">
    <source>
        <dbReference type="ARBA" id="ARBA00022870"/>
    </source>
</evidence>
<comment type="function">
    <text evidence="1">The leader peptide is a component of released, infectious virions and is required for particle budding.</text>
</comment>
<dbReference type="GO" id="GO:0055036">
    <property type="term" value="C:virion membrane"/>
    <property type="evidence" value="ECO:0007669"/>
    <property type="project" value="UniProtKB-SubCell"/>
</dbReference>
<dbReference type="InterPro" id="IPR005070">
    <property type="entry name" value="Foamy_env"/>
</dbReference>
<evidence type="ECO:0000256" key="3">
    <source>
        <dbReference type="ARBA" id="ARBA00004291"/>
    </source>
</evidence>
<comment type="subunit">
    <text evidence="21">The mature envelope protein consists of a trimer of SU-TM heterodimers. The N-terminus of leader peptide specifically interacts with Gag protein. This specific interaction between Gag protein and Env glycoprotein may allow particle egress.</text>
</comment>
<dbReference type="Pfam" id="PF03408">
    <property type="entry name" value="Foamy_virus_ENV"/>
    <property type="match status" value="1"/>
</dbReference>
<evidence type="ECO:0000256" key="4">
    <source>
        <dbReference type="ARBA" id="ARBA00004482"/>
    </source>
</evidence>
<feature type="transmembrane region" description="Helical" evidence="22">
    <location>
        <begin position="962"/>
        <end position="984"/>
    </location>
</feature>
<evidence type="ECO:0000256" key="9">
    <source>
        <dbReference type="ARBA" id="ARBA00022685"/>
    </source>
</evidence>
<evidence type="ECO:0000256" key="7">
    <source>
        <dbReference type="ARBA" id="ARBA00004650"/>
    </source>
</evidence>
<evidence type="ECO:0000313" key="23">
    <source>
        <dbReference type="EMBL" id="AXY87510.1"/>
    </source>
</evidence>
<comment type="function">
    <text evidence="19">The transmembrane protein (TM) acts as a class I viral fusion protein. Under the current model, the protein has at least 3 conformational states: pre-fusion native state, pre-hairpin intermediate state, and post-fusion hairpin state. During viral and target cell membrane fusion, the coiled coil regions (heptad repeats) assume a trimer-of-hairpins structure, positioning the fusion peptide in close proximity to the C-terminal region of the ectodomain. The formation of this structure appears to drive apposition and subsequent fusion of viral and target cell membranes. Membranes fusion leads to delivery of the nucleocapsid into the cytoplasm.</text>
</comment>
<name>A0A6J3YNU2_9RETR</name>
<dbReference type="EMBL" id="MF621235">
    <property type="protein sequence ID" value="AXY87510.1"/>
    <property type="molecule type" value="Genomic_RNA"/>
</dbReference>
<organism evidence="23">
    <name type="scientific">Simian foamy virus</name>
    <dbReference type="NCBI Taxonomy" id="11642"/>
    <lineage>
        <taxon>Viruses</taxon>
        <taxon>Riboviria</taxon>
        <taxon>Pararnavirae</taxon>
        <taxon>Artverviricota</taxon>
        <taxon>Revtraviricetes</taxon>
        <taxon>Ortervirales</taxon>
        <taxon>Retroviridae</taxon>
        <taxon>Spumaretrovirinae</taxon>
        <taxon>Simiispumavirus</taxon>
        <taxon>Simiispumavirus pantrosch</taxon>
    </lineage>
</organism>
<dbReference type="GO" id="GO:0044167">
    <property type="term" value="C:host cell endoplasmic reticulum membrane"/>
    <property type="evidence" value="ECO:0007669"/>
    <property type="project" value="UniProtKB-SubCell"/>
</dbReference>
<evidence type="ECO:0000256" key="19">
    <source>
        <dbReference type="ARBA" id="ARBA00024648"/>
    </source>
</evidence>
<evidence type="ECO:0000256" key="5">
    <source>
        <dbReference type="ARBA" id="ARBA00004563"/>
    </source>
</evidence>
<evidence type="ECO:0000256" key="15">
    <source>
        <dbReference type="ARBA" id="ARBA00022989"/>
    </source>
</evidence>
<keyword evidence="12" id="KW-1043">Host membrane</keyword>
<protein>
    <recommendedName>
        <fullName evidence="8">Envelope glycoprotein gp130</fullName>
    </recommendedName>
    <alternativeName>
        <fullName evidence="20">Env polyprotein</fullName>
    </alternativeName>
</protein>
<evidence type="ECO:0000256" key="17">
    <source>
        <dbReference type="ARBA" id="ARBA00023180"/>
    </source>
</evidence>
<sequence>MAPPMTIQQWLIWNKMQRAHQALKGVQSLTPEEKQDIILEIQNDPEDIQPTKMDHIKYLLYAACATTSRILGWMFVMCILLMVVIVSCFVTISRIQWNKDIQVLGPVIDWNVSQQAVIQPVQMRRLARSLRAEHPVLKYVEVNMTGIPQGVLYQPHPEPIIVKERVLGLSQVIMINTENIANFANITQEAKTLLVDVVREEMKGLSEVMLDFEIPLGDPRNQEQYIHRKCYQEFAHCYVVKYKEPKPWPTEGILADQCPLPGYHDPPFYAKQAIWDYYAKMEIIRPQNWTSSSVYGTARLGSFYVPLILRTNITHVMFCSDELYGKWYSLDNTIQQNEKLLTSKLTNLSDSQGRLKERALPPDWAKNGQSRVFRNFSVLDVCNRPEAVILLNSTYYTFSLWQGDCNITNITEQVNECKNFYSGQNWQKMHPYACRFWRYKNSEEKTLCNGNVKRCLYYPLWDSPEAMFDFGFLAYLGHFPGPRCIEETKIRNNDYEVYSLYAMCKENAKDKGIDTVVYTYLQFLNSTGIPVQEMPKARAFVGLQNPKFPPEYINVTKEYYQGCIPDSHRRKRATSSNIEKLRSMGYALTGGIQTVSQISDMNDINLQQGVYMLRDHVVTLLEATLHDISIMEAVLAIQHVHTHLTQLKLMLMERRIDWTFLDSEWIQRQLQKSADEMKVIRRTAKSLVHYVKETSYSKTATSWEIGIYYEIIIPKHIYLNNWQIINIGHLLMSAGQLTHIQVQHPYEIINKECSETQYLHLIDCVKEDYVICEEAYKVQPCGNDSVSTDCPVTAEKVKEPYIKISSLKNGSYLILASSTDCQIPPFVPSVVTVNETVTCFGVVFKPPLKAEEKQNFIPQVPSLSIRLPHLTGIIAKLKGIKIEITSTQENIKDQIERATAELLRLDIHEGDTPQWIRQLADATQDVWPGAASVLRGVGNFLSDTAKGIFGTAFSLVAYVKPILIGIGVIILLVVIFKIISWIPIKAKKQ</sequence>
<keyword evidence="16 22" id="KW-0472">Membrane</keyword>
<keyword evidence="10 22" id="KW-0812">Transmembrane</keyword>
<keyword evidence="13" id="KW-0261">Viral envelope protein</keyword>
<evidence type="ECO:0000256" key="1">
    <source>
        <dbReference type="ARBA" id="ARBA00002261"/>
    </source>
</evidence>
<evidence type="ECO:0000256" key="14">
    <source>
        <dbReference type="ARBA" id="ARBA00022968"/>
    </source>
</evidence>
<evidence type="ECO:0000256" key="8">
    <source>
        <dbReference type="ARBA" id="ARBA00015457"/>
    </source>
</evidence>
<keyword evidence="15 22" id="KW-1133">Transmembrane helix</keyword>
<evidence type="ECO:0000256" key="6">
    <source>
        <dbReference type="ARBA" id="ARBA00004641"/>
    </source>
</evidence>
<keyword evidence="11" id="KW-0946">Virion</keyword>
<dbReference type="GO" id="GO:0019031">
    <property type="term" value="C:viral envelope"/>
    <property type="evidence" value="ECO:0007669"/>
    <property type="project" value="UniProtKB-KW"/>
</dbReference>
<evidence type="ECO:0000256" key="13">
    <source>
        <dbReference type="ARBA" id="ARBA00022879"/>
    </source>
</evidence>
<comment type="subcellular location">
    <subcellularLocation>
        <location evidence="3">Host endoplasmic reticulum membrane</location>
        <topology evidence="3">Peripheral membrane protein</topology>
    </subcellularLocation>
    <subcellularLocation>
        <location evidence="4">Host endoplasmic reticulum membrane</location>
        <topology evidence="4">Single-pass type I membrane protein</topology>
    </subcellularLocation>
    <subcellularLocation>
        <location evidence="6">Host endoplasmic reticulum membrane</location>
        <topology evidence="6">Single-pass type II membrane protein</topology>
    </subcellularLocation>
    <subcellularLocation>
        <location evidence="7">Virion membrane</location>
        <topology evidence="7">Peripheral membrane protein</topology>
    </subcellularLocation>
    <subcellularLocation>
        <location evidence="5">Virion membrane</location>
        <topology evidence="5">Single-pass type I membrane protein</topology>
    </subcellularLocation>
    <subcellularLocation>
        <location evidence="2">Virion membrane</location>
        <topology evidence="2">Single-pass type II membrane protein</topology>
    </subcellularLocation>
</comment>